<keyword evidence="4" id="KW-0808">Transferase</keyword>
<keyword evidence="4" id="KW-0032">Aminotransferase</keyword>
<dbReference type="InterPro" id="IPR049704">
    <property type="entry name" value="Aminotrans_3_PPA_site"/>
</dbReference>
<dbReference type="InterPro" id="IPR015424">
    <property type="entry name" value="PyrdxlP-dep_Trfase"/>
</dbReference>
<accession>A0ABQ3XDE0</accession>
<evidence type="ECO:0000313" key="5">
    <source>
        <dbReference type="Proteomes" id="UP000612282"/>
    </source>
</evidence>
<dbReference type="CDD" id="cd00610">
    <property type="entry name" value="OAT_like"/>
    <property type="match status" value="1"/>
</dbReference>
<dbReference type="InterPro" id="IPR015421">
    <property type="entry name" value="PyrdxlP-dep_Trfase_major"/>
</dbReference>
<dbReference type="Proteomes" id="UP000612282">
    <property type="component" value="Unassembled WGS sequence"/>
</dbReference>
<dbReference type="Gene3D" id="3.90.1150.10">
    <property type="entry name" value="Aspartate Aminotransferase, domain 1"/>
    <property type="match status" value="1"/>
</dbReference>
<evidence type="ECO:0000256" key="1">
    <source>
        <dbReference type="ARBA" id="ARBA00008954"/>
    </source>
</evidence>
<dbReference type="InterPro" id="IPR005814">
    <property type="entry name" value="Aminotrans_3"/>
</dbReference>
<gene>
    <name evidence="4" type="ORF">Aco03nite_049310</name>
</gene>
<dbReference type="Pfam" id="PF00202">
    <property type="entry name" value="Aminotran_3"/>
    <property type="match status" value="1"/>
</dbReference>
<evidence type="ECO:0000256" key="2">
    <source>
        <dbReference type="ARBA" id="ARBA00022898"/>
    </source>
</evidence>
<dbReference type="PROSITE" id="PS00600">
    <property type="entry name" value="AA_TRANSFER_CLASS_3"/>
    <property type="match status" value="1"/>
</dbReference>
<dbReference type="Gene3D" id="3.40.640.10">
    <property type="entry name" value="Type I PLP-dependent aspartate aminotransferase-like (Major domain)"/>
    <property type="match status" value="1"/>
</dbReference>
<dbReference type="PANTHER" id="PTHR43094:SF1">
    <property type="entry name" value="AMINOTRANSFERASE CLASS-III"/>
    <property type="match status" value="1"/>
</dbReference>
<protein>
    <submittedName>
        <fullName evidence="4">Aspartate aminotransferase family protein</fullName>
    </submittedName>
</protein>
<dbReference type="PANTHER" id="PTHR43094">
    <property type="entry name" value="AMINOTRANSFERASE"/>
    <property type="match status" value="1"/>
</dbReference>
<dbReference type="EMBL" id="BOMG01000058">
    <property type="protein sequence ID" value="GID56527.1"/>
    <property type="molecule type" value="Genomic_DNA"/>
</dbReference>
<dbReference type="SUPFAM" id="SSF53383">
    <property type="entry name" value="PLP-dependent transferases"/>
    <property type="match status" value="1"/>
</dbReference>
<dbReference type="GO" id="GO:0008483">
    <property type="term" value="F:transaminase activity"/>
    <property type="evidence" value="ECO:0007669"/>
    <property type="project" value="UniProtKB-KW"/>
</dbReference>
<comment type="caution">
    <text evidence="4">The sequence shown here is derived from an EMBL/GenBank/DDBJ whole genome shotgun (WGS) entry which is preliminary data.</text>
</comment>
<sequence>MTDLSATARDHLWMHFTRLSSYQDAPVPVITRGDGCYVWDSTGRRYLDGLSALFVVQTGHGRHELADAAAKQASELAYFPIWSYAHPKAIELAGRLAEMAPGDLSRVFFTTGGSEAVESAWKLARSYFKKVGKPLKTKVISRAVAYHGSSMGALSITGIPPFKQDFEPLVPSTMRVPNTNYYRRPDESMTPGQFGIWAADRIAEMIEFEGPDTVAAVFLEPVQNAGGCFPPPPGYFQRVREICDRYDVLLVSDEVICAFGRLGETFGADRYGYQPDIITVAKGLTSGYVPLGAMIASERLAEPFLTGTNWFAHGITYGGHPVGSAVALANLDIMEREGLNRHVRDNSPLFRSYLERLLDLPIVGDVRGDGYFFGIEMVKDKTTKETFNADESERLLRGFLSQALFEAGLYCRADDRGDPVIQLAPPLTATETQFAEIEQILRSVLTEAQNRL</sequence>
<evidence type="ECO:0000313" key="4">
    <source>
        <dbReference type="EMBL" id="GID56527.1"/>
    </source>
</evidence>
<proteinExistence type="inferred from homology"/>
<keyword evidence="5" id="KW-1185">Reference proteome</keyword>
<comment type="similarity">
    <text evidence="1 3">Belongs to the class-III pyridoxal-phosphate-dependent aminotransferase family.</text>
</comment>
<dbReference type="NCBIfam" id="NF005102">
    <property type="entry name" value="PRK06541.1"/>
    <property type="match status" value="1"/>
</dbReference>
<keyword evidence="2 3" id="KW-0663">Pyridoxal phosphate</keyword>
<dbReference type="InterPro" id="IPR015422">
    <property type="entry name" value="PyrdxlP-dep_Trfase_small"/>
</dbReference>
<reference evidence="4 5" key="1">
    <citation type="submission" date="2021-01" db="EMBL/GenBank/DDBJ databases">
        <title>Whole genome shotgun sequence of Actinoplanes couchii NBRC 106145.</title>
        <authorList>
            <person name="Komaki H."/>
            <person name="Tamura T."/>
        </authorList>
    </citation>
    <scope>NUCLEOTIDE SEQUENCE [LARGE SCALE GENOMIC DNA]</scope>
    <source>
        <strain evidence="4 5">NBRC 106145</strain>
    </source>
</reference>
<organism evidence="4 5">
    <name type="scientific">Actinoplanes couchii</name>
    <dbReference type="NCBI Taxonomy" id="403638"/>
    <lineage>
        <taxon>Bacteria</taxon>
        <taxon>Bacillati</taxon>
        <taxon>Actinomycetota</taxon>
        <taxon>Actinomycetes</taxon>
        <taxon>Micromonosporales</taxon>
        <taxon>Micromonosporaceae</taxon>
        <taxon>Actinoplanes</taxon>
    </lineage>
</organism>
<evidence type="ECO:0000256" key="3">
    <source>
        <dbReference type="RuleBase" id="RU003560"/>
    </source>
</evidence>
<dbReference type="RefSeq" id="WP_275415895.1">
    <property type="nucleotide sequence ID" value="NZ_BAAAQE010000061.1"/>
</dbReference>
<name>A0ABQ3XDE0_9ACTN</name>